<dbReference type="Pfam" id="PF11887">
    <property type="entry name" value="Mce4_CUP1"/>
    <property type="match status" value="1"/>
</dbReference>
<evidence type="ECO:0000259" key="2">
    <source>
        <dbReference type="Pfam" id="PF11887"/>
    </source>
</evidence>
<dbReference type="InterPro" id="IPR003399">
    <property type="entry name" value="Mce/MlaD"/>
</dbReference>
<dbReference type="STRING" id="115433.SAMN05421835_119110"/>
<dbReference type="OrthoDB" id="338143at2"/>
<name>A0A1I3Z2Q6_9PSEU</name>
<dbReference type="Proteomes" id="UP000199025">
    <property type="component" value="Unassembled WGS sequence"/>
</dbReference>
<evidence type="ECO:0000259" key="1">
    <source>
        <dbReference type="Pfam" id="PF02470"/>
    </source>
</evidence>
<evidence type="ECO:0000313" key="3">
    <source>
        <dbReference type="EMBL" id="SFK37899.1"/>
    </source>
</evidence>
<accession>A0A1I3Z2Q6</accession>
<sequence>MRNFAAPLIKIIVFAAVTILLTGILGATIANTNFGVTAGYTARFTDASGLHEGDDVRIAGVKVGQVDRIEVAEDADRTLADVHFTVSSAYRLPAAVTATVKYRNLVGQRYLALGTTVDGDGTLPEGGVIPPERTQPALNLTVLFNGFKPLFAALDPQQVNQLSYEIIQVFQGEGGTIQSLLTHTASVTSAIADRDKVIGQVIDNLNTVLATVNQRGPQLGNLIDQTQQLVTGLAQQRQPIGDALSALGELTNVTAGLVQDARPAVKDDIEQLGVLSANLSDSGQLLDELLRKLPGNLDKFTRTLSYGSWYNYYLCDLTGTIGISSLNVTLPLLPIPGTELPERCKP</sequence>
<dbReference type="InterPro" id="IPR005693">
    <property type="entry name" value="Mce"/>
</dbReference>
<keyword evidence="4" id="KW-1185">Reference proteome</keyword>
<dbReference type="InterPro" id="IPR024516">
    <property type="entry name" value="Mce_C"/>
</dbReference>
<reference evidence="3 4" key="1">
    <citation type="submission" date="2016-10" db="EMBL/GenBank/DDBJ databases">
        <authorList>
            <person name="de Groot N.N."/>
        </authorList>
    </citation>
    <scope>NUCLEOTIDE SEQUENCE [LARGE SCALE GENOMIC DNA]</scope>
    <source>
        <strain evidence="3 4">DSM 44468</strain>
    </source>
</reference>
<dbReference type="NCBIfam" id="TIGR00996">
    <property type="entry name" value="Mtu_fam_mce"/>
    <property type="match status" value="1"/>
</dbReference>
<protein>
    <submittedName>
        <fullName evidence="3">Phospholipid/cholesterol/gamma-HCH transport system substrate-binding protein</fullName>
    </submittedName>
</protein>
<organism evidence="3 4">
    <name type="scientific">Amycolatopsis sacchari</name>
    <dbReference type="NCBI Taxonomy" id="115433"/>
    <lineage>
        <taxon>Bacteria</taxon>
        <taxon>Bacillati</taxon>
        <taxon>Actinomycetota</taxon>
        <taxon>Actinomycetes</taxon>
        <taxon>Pseudonocardiales</taxon>
        <taxon>Pseudonocardiaceae</taxon>
        <taxon>Amycolatopsis</taxon>
    </lineage>
</organism>
<dbReference type="PANTHER" id="PTHR33371:SF17">
    <property type="entry name" value="MCE-FAMILY PROTEIN MCE1B"/>
    <property type="match status" value="1"/>
</dbReference>
<dbReference type="AlphaFoldDB" id="A0A1I3Z2Q6"/>
<dbReference type="PANTHER" id="PTHR33371">
    <property type="entry name" value="INTERMEMBRANE PHOSPHOLIPID TRANSPORT SYSTEM BINDING PROTEIN MLAD-RELATED"/>
    <property type="match status" value="1"/>
</dbReference>
<dbReference type="InterPro" id="IPR052336">
    <property type="entry name" value="MlaD_Phospholipid_Transporter"/>
</dbReference>
<feature type="domain" description="Mce/MlaD" evidence="1">
    <location>
        <begin position="40"/>
        <end position="113"/>
    </location>
</feature>
<dbReference type="GO" id="GO:0051701">
    <property type="term" value="P:biological process involved in interaction with host"/>
    <property type="evidence" value="ECO:0007669"/>
    <property type="project" value="TreeGrafter"/>
</dbReference>
<evidence type="ECO:0000313" key="4">
    <source>
        <dbReference type="Proteomes" id="UP000199025"/>
    </source>
</evidence>
<dbReference type="RefSeq" id="WP_091512928.1">
    <property type="nucleotide sequence ID" value="NZ_FORP01000019.1"/>
</dbReference>
<proteinExistence type="predicted"/>
<dbReference type="Pfam" id="PF02470">
    <property type="entry name" value="MlaD"/>
    <property type="match status" value="1"/>
</dbReference>
<dbReference type="EMBL" id="FORP01000019">
    <property type="protein sequence ID" value="SFK37899.1"/>
    <property type="molecule type" value="Genomic_DNA"/>
</dbReference>
<dbReference type="GO" id="GO:0005576">
    <property type="term" value="C:extracellular region"/>
    <property type="evidence" value="ECO:0007669"/>
    <property type="project" value="TreeGrafter"/>
</dbReference>
<gene>
    <name evidence="3" type="ORF">SAMN05421835_119110</name>
</gene>
<feature type="domain" description="Mammalian cell entry C-terminal" evidence="2">
    <location>
        <begin position="122"/>
        <end position="271"/>
    </location>
</feature>